<evidence type="ECO:0000256" key="1">
    <source>
        <dbReference type="SAM" id="SignalP"/>
    </source>
</evidence>
<name>A0A7J7N6V6_9MAGN</name>
<evidence type="ECO:0000313" key="2">
    <source>
        <dbReference type="EMBL" id="KAF6162628.1"/>
    </source>
</evidence>
<dbReference type="EMBL" id="JACGCM010001019">
    <property type="protein sequence ID" value="KAF6162628.1"/>
    <property type="molecule type" value="Genomic_DNA"/>
</dbReference>
<sequence>MAIGHMHLLLLLCKGGALEERAALFHEVEVFGAVWVTVVNILSAVKMTEDIWFGRYIHGFCSLWEWSLMCM</sequence>
<comment type="caution">
    <text evidence="2">The sequence shown here is derived from an EMBL/GenBank/DDBJ whole genome shotgun (WGS) entry which is preliminary data.</text>
</comment>
<protein>
    <submittedName>
        <fullName evidence="2">Uncharacterized protein</fullName>
    </submittedName>
</protein>
<evidence type="ECO:0000313" key="3">
    <source>
        <dbReference type="Proteomes" id="UP000541444"/>
    </source>
</evidence>
<feature type="chain" id="PRO_5029458234" evidence="1">
    <location>
        <begin position="18"/>
        <end position="71"/>
    </location>
</feature>
<dbReference type="AlphaFoldDB" id="A0A7J7N6V6"/>
<organism evidence="2 3">
    <name type="scientific">Kingdonia uniflora</name>
    <dbReference type="NCBI Taxonomy" id="39325"/>
    <lineage>
        <taxon>Eukaryota</taxon>
        <taxon>Viridiplantae</taxon>
        <taxon>Streptophyta</taxon>
        <taxon>Embryophyta</taxon>
        <taxon>Tracheophyta</taxon>
        <taxon>Spermatophyta</taxon>
        <taxon>Magnoliopsida</taxon>
        <taxon>Ranunculales</taxon>
        <taxon>Circaeasteraceae</taxon>
        <taxon>Kingdonia</taxon>
    </lineage>
</organism>
<accession>A0A7J7N6V6</accession>
<dbReference type="Proteomes" id="UP000541444">
    <property type="component" value="Unassembled WGS sequence"/>
</dbReference>
<reference evidence="2 3" key="1">
    <citation type="journal article" date="2020" name="IScience">
        <title>Genome Sequencing of the Endangered Kingdonia uniflora (Circaeasteraceae, Ranunculales) Reveals Potential Mechanisms of Evolutionary Specialization.</title>
        <authorList>
            <person name="Sun Y."/>
            <person name="Deng T."/>
            <person name="Zhang A."/>
            <person name="Moore M.J."/>
            <person name="Landis J.B."/>
            <person name="Lin N."/>
            <person name="Zhang H."/>
            <person name="Zhang X."/>
            <person name="Huang J."/>
            <person name="Zhang X."/>
            <person name="Sun H."/>
            <person name="Wang H."/>
        </authorList>
    </citation>
    <scope>NUCLEOTIDE SEQUENCE [LARGE SCALE GENOMIC DNA]</scope>
    <source>
        <strain evidence="2">TB1705</strain>
        <tissue evidence="2">Leaf</tissue>
    </source>
</reference>
<proteinExistence type="predicted"/>
<gene>
    <name evidence="2" type="ORF">GIB67_003174</name>
</gene>
<feature type="signal peptide" evidence="1">
    <location>
        <begin position="1"/>
        <end position="17"/>
    </location>
</feature>
<keyword evidence="1" id="KW-0732">Signal</keyword>
<keyword evidence="3" id="KW-1185">Reference proteome</keyword>